<evidence type="ECO:0000256" key="9">
    <source>
        <dbReference type="ARBA" id="ARBA00049063"/>
    </source>
</evidence>
<dbReference type="GO" id="GO:0016114">
    <property type="term" value="P:terpenoid biosynthetic process"/>
    <property type="evidence" value="ECO:0007669"/>
    <property type="project" value="TreeGrafter"/>
</dbReference>
<feature type="binding site" evidence="11">
    <location>
        <position position="220"/>
    </location>
    <ligand>
        <name>ATP</name>
        <dbReference type="ChEBI" id="CHEBI:30616"/>
    </ligand>
</feature>
<comment type="catalytic activity">
    <reaction evidence="9 10">
        <text>isopentenyl phosphate + ATP = isopentenyl diphosphate + ADP</text>
        <dbReference type="Rhea" id="RHEA:33963"/>
        <dbReference type="ChEBI" id="CHEBI:30616"/>
        <dbReference type="ChEBI" id="CHEBI:65078"/>
        <dbReference type="ChEBI" id="CHEBI:128769"/>
        <dbReference type="ChEBI" id="CHEBI:456216"/>
        <dbReference type="EC" id="2.7.4.26"/>
    </reaction>
</comment>
<dbReference type="Pfam" id="PF00696">
    <property type="entry name" value="AA_kinase"/>
    <property type="match status" value="1"/>
</dbReference>
<feature type="binding site" evidence="11">
    <location>
        <position position="172"/>
    </location>
    <ligand>
        <name>ATP</name>
        <dbReference type="ChEBI" id="CHEBI:30616"/>
    </ligand>
</feature>
<evidence type="ECO:0000313" key="14">
    <source>
        <dbReference type="EMBL" id="KXA98033.1"/>
    </source>
</evidence>
<evidence type="ECO:0000256" key="3">
    <source>
        <dbReference type="ARBA" id="ARBA00017267"/>
    </source>
</evidence>
<dbReference type="PANTHER" id="PTHR43654">
    <property type="entry name" value="GLUTAMATE 5-KINASE"/>
    <property type="match status" value="1"/>
</dbReference>
<dbReference type="GO" id="GO:0005829">
    <property type="term" value="C:cytosol"/>
    <property type="evidence" value="ECO:0007669"/>
    <property type="project" value="TreeGrafter"/>
</dbReference>
<feature type="binding site" evidence="11">
    <location>
        <position position="216"/>
    </location>
    <ligand>
        <name>ATP</name>
        <dbReference type="ChEBI" id="CHEBI:30616"/>
    </ligand>
</feature>
<dbReference type="GO" id="GO:0016301">
    <property type="term" value="F:kinase activity"/>
    <property type="evidence" value="ECO:0007669"/>
    <property type="project" value="UniProtKB-KW"/>
</dbReference>
<feature type="binding site" evidence="11">
    <location>
        <position position="151"/>
    </location>
    <ligand>
        <name>substrate</name>
    </ligand>
</feature>
<dbReference type="PANTHER" id="PTHR43654:SF1">
    <property type="entry name" value="ISOPENTENYL PHOSPHATE KINASE"/>
    <property type="match status" value="1"/>
</dbReference>
<name>A0A133UV01_9EURY</name>
<evidence type="ECO:0000259" key="13">
    <source>
        <dbReference type="Pfam" id="PF00696"/>
    </source>
</evidence>
<comment type="similarity">
    <text evidence="1 10">Belongs to the isopentenyl phosphate kinase family.</text>
</comment>
<dbReference type="EC" id="2.7.4.26" evidence="2 10"/>
<gene>
    <name evidence="14" type="ORF">AKJ37_01620</name>
</gene>
<dbReference type="InterPro" id="IPR001048">
    <property type="entry name" value="Asp/Glu/Uridylate_kinase"/>
</dbReference>
<comment type="subunit">
    <text evidence="10">Homodimer.</text>
</comment>
<keyword evidence="7 10" id="KW-0067">ATP-binding</keyword>
<sequence length="262" mass="28600">MNLLIIKLGGSAITNKNRKFSVRKKILKQIASELSSIEEKFVLVHGGGSFGHPIASEYELSSGYHEEEQLMGFSKTRKAMEELNYKVVKSLLDEGLPAISIQTSAFTIVKNDEIVSMNLEILRKLLEMGLIPVLYGDAVPDIEKGMTILSGDQLVAYLAQKLGASKVILGADTEGVFTGDPKTDDDAELIPKITPETWKNIAPLINFSTEKDVTGGMKNKVEVLVNLARKGIESKVINIIQAGNITKAIKSNKKVGTKITKE</sequence>
<dbReference type="Proteomes" id="UP000070463">
    <property type="component" value="Unassembled WGS sequence"/>
</dbReference>
<dbReference type="AlphaFoldDB" id="A0A133UV01"/>
<dbReference type="NCBIfam" id="NF040647">
    <property type="entry name" value="IPPK_Arch"/>
    <property type="match status" value="1"/>
</dbReference>
<dbReference type="PIRSF" id="PIRSF016496">
    <property type="entry name" value="Kin_FomA"/>
    <property type="match status" value="1"/>
</dbReference>
<feature type="binding site" evidence="11">
    <location>
        <position position="52"/>
    </location>
    <ligand>
        <name>substrate</name>
    </ligand>
</feature>
<protein>
    <recommendedName>
        <fullName evidence="3 10">Isopentenyl phosphate kinase</fullName>
        <shortName evidence="10">IPK</shortName>
        <ecNumber evidence="2 10">2.7.4.26</ecNumber>
    </recommendedName>
</protein>
<evidence type="ECO:0000256" key="7">
    <source>
        <dbReference type="ARBA" id="ARBA00022840"/>
    </source>
</evidence>
<keyword evidence="5 10" id="KW-0547">Nucleotide-binding</keyword>
<evidence type="ECO:0000256" key="11">
    <source>
        <dbReference type="PIRSR" id="PIRSR016496-1"/>
    </source>
</evidence>
<keyword evidence="15" id="KW-1185">Reference proteome</keyword>
<dbReference type="InterPro" id="IPR001057">
    <property type="entry name" value="Glu/AcGlu_kinase"/>
</dbReference>
<keyword evidence="8" id="KW-0414">Isoprene biosynthesis</keyword>
<evidence type="ECO:0000256" key="4">
    <source>
        <dbReference type="ARBA" id="ARBA00022679"/>
    </source>
</evidence>
<dbReference type="CDD" id="cd04241">
    <property type="entry name" value="AAK_FomA-like"/>
    <property type="match status" value="1"/>
</dbReference>
<dbReference type="PATRIC" id="fig|1698267.3.peg.116"/>
<proteinExistence type="inferred from homology"/>
<comment type="function">
    <text evidence="10">Catalyzes the formation of isopentenyl diphosphate (IPP), the building block of all isoprenoids.</text>
</comment>
<feature type="binding site" evidence="11">
    <location>
        <begin position="7"/>
        <end position="11"/>
    </location>
    <ligand>
        <name>ATP</name>
        <dbReference type="ChEBI" id="CHEBI:30616"/>
    </ligand>
</feature>
<evidence type="ECO:0000256" key="12">
    <source>
        <dbReference type="PIRSR" id="PIRSR016496-2"/>
    </source>
</evidence>
<feature type="site" description="Transition state stabilizer" evidence="12">
    <location>
        <position position="16"/>
    </location>
</feature>
<comment type="caution">
    <text evidence="14">The sequence shown here is derived from an EMBL/GenBank/DDBJ whole genome shotgun (WGS) entry which is preliminary data.</text>
</comment>
<evidence type="ECO:0000256" key="1">
    <source>
        <dbReference type="ARBA" id="ARBA00010540"/>
    </source>
</evidence>
<evidence type="ECO:0000256" key="5">
    <source>
        <dbReference type="ARBA" id="ARBA00022741"/>
    </source>
</evidence>
<dbReference type="Gene3D" id="3.40.1160.10">
    <property type="entry name" value="Acetylglutamate kinase-like"/>
    <property type="match status" value="1"/>
</dbReference>
<feature type="binding site" evidence="11">
    <location>
        <position position="47"/>
    </location>
    <ligand>
        <name>substrate</name>
    </ligand>
</feature>
<dbReference type="PRINTS" id="PR00474">
    <property type="entry name" value="GLU5KINASE"/>
</dbReference>
<dbReference type="GO" id="GO:0102043">
    <property type="term" value="F:isopentenyl phosphate kinase activity"/>
    <property type="evidence" value="ECO:0007669"/>
    <property type="project" value="UniProtKB-EC"/>
</dbReference>
<dbReference type="InterPro" id="IPR024192">
    <property type="entry name" value="Fosfomycin_R_FomA-type"/>
</dbReference>
<dbReference type="InterPro" id="IPR036393">
    <property type="entry name" value="AceGlu_kinase-like_sf"/>
</dbReference>
<dbReference type="SUPFAM" id="SSF53633">
    <property type="entry name" value="Carbamate kinase-like"/>
    <property type="match status" value="1"/>
</dbReference>
<evidence type="ECO:0000313" key="15">
    <source>
        <dbReference type="Proteomes" id="UP000070463"/>
    </source>
</evidence>
<keyword evidence="4 10" id="KW-0808">Transferase</keyword>
<keyword evidence="6 10" id="KW-0418">Kinase</keyword>
<evidence type="ECO:0000256" key="2">
    <source>
        <dbReference type="ARBA" id="ARBA00012908"/>
    </source>
</evidence>
<accession>A0A133UV01</accession>
<dbReference type="EMBL" id="LHXR01000011">
    <property type="protein sequence ID" value="KXA98033.1"/>
    <property type="molecule type" value="Genomic_DNA"/>
</dbReference>
<feature type="binding site" evidence="11">
    <location>
        <position position="48"/>
    </location>
    <ligand>
        <name>ATP</name>
        <dbReference type="ChEBI" id="CHEBI:30616"/>
    </ligand>
</feature>
<organism evidence="14 15">
    <name type="scientific">candidate division MSBL1 archaeon SCGC-AAA259I09</name>
    <dbReference type="NCBI Taxonomy" id="1698267"/>
    <lineage>
        <taxon>Archaea</taxon>
        <taxon>Methanobacteriati</taxon>
        <taxon>Methanobacteriota</taxon>
        <taxon>candidate division MSBL1</taxon>
    </lineage>
</organism>
<evidence type="ECO:0000256" key="10">
    <source>
        <dbReference type="PIRNR" id="PIRNR016496"/>
    </source>
</evidence>
<feature type="domain" description="Aspartate/glutamate/uridylate kinase" evidence="13">
    <location>
        <begin position="3"/>
        <end position="238"/>
    </location>
</feature>
<dbReference type="GO" id="GO:0005524">
    <property type="term" value="F:ATP binding"/>
    <property type="evidence" value="ECO:0007669"/>
    <property type="project" value="UniProtKB-KW"/>
</dbReference>
<reference evidence="14 15" key="1">
    <citation type="journal article" date="2016" name="Sci. Rep.">
        <title>Metabolic traits of an uncultured archaeal lineage -MSBL1- from brine pools of the Red Sea.</title>
        <authorList>
            <person name="Mwirichia R."/>
            <person name="Alam I."/>
            <person name="Rashid M."/>
            <person name="Vinu M."/>
            <person name="Ba-Alawi W."/>
            <person name="Anthony Kamau A."/>
            <person name="Kamanda Ngugi D."/>
            <person name="Goker M."/>
            <person name="Klenk H.P."/>
            <person name="Bajic V."/>
            <person name="Stingl U."/>
        </authorList>
    </citation>
    <scope>NUCLEOTIDE SEQUENCE [LARGE SCALE GENOMIC DNA]</scope>
    <source>
        <strain evidence="14">SCGC-AAA259I09</strain>
    </source>
</reference>
<evidence type="ECO:0000256" key="6">
    <source>
        <dbReference type="ARBA" id="ARBA00022777"/>
    </source>
</evidence>
<evidence type="ECO:0000256" key="8">
    <source>
        <dbReference type="ARBA" id="ARBA00023229"/>
    </source>
</evidence>